<accession>A0AAV7KCN8</accession>
<reference evidence="7 8" key="1">
    <citation type="journal article" date="2023" name="BMC Biol.">
        <title>The compact genome of the sponge Oopsacas minuta (Hexactinellida) is lacking key metazoan core genes.</title>
        <authorList>
            <person name="Santini S."/>
            <person name="Schenkelaars Q."/>
            <person name="Jourda C."/>
            <person name="Duchesne M."/>
            <person name="Belahbib H."/>
            <person name="Rocher C."/>
            <person name="Selva M."/>
            <person name="Riesgo A."/>
            <person name="Vervoort M."/>
            <person name="Leys S.P."/>
            <person name="Kodjabachian L."/>
            <person name="Le Bivic A."/>
            <person name="Borchiellini C."/>
            <person name="Claverie J.M."/>
            <person name="Renard E."/>
        </authorList>
    </citation>
    <scope>NUCLEOTIDE SEQUENCE [LARGE SCALE GENOMIC DNA]</scope>
    <source>
        <strain evidence="7">SPO-2</strain>
    </source>
</reference>
<evidence type="ECO:0000256" key="1">
    <source>
        <dbReference type="ARBA" id="ARBA00022723"/>
    </source>
</evidence>
<evidence type="ECO:0000256" key="2">
    <source>
        <dbReference type="ARBA" id="ARBA00022771"/>
    </source>
</evidence>
<dbReference type="PANTHER" id="PTHR10131:SF157">
    <property type="entry name" value="RECEPTOR-ASSOCIATED FACTOR, PUTATIVE-RELATED"/>
    <property type="match status" value="1"/>
</dbReference>
<proteinExistence type="predicted"/>
<feature type="domain" description="TRAF-type" evidence="6">
    <location>
        <begin position="189"/>
        <end position="249"/>
    </location>
</feature>
<keyword evidence="2 4" id="KW-0863">Zinc-finger</keyword>
<dbReference type="EMBL" id="JAKMXF010000110">
    <property type="protein sequence ID" value="KAI6658076.1"/>
    <property type="molecule type" value="Genomic_DNA"/>
</dbReference>
<dbReference type="PANTHER" id="PTHR10131">
    <property type="entry name" value="TNF RECEPTOR ASSOCIATED FACTOR"/>
    <property type="match status" value="1"/>
</dbReference>
<evidence type="ECO:0000313" key="7">
    <source>
        <dbReference type="EMBL" id="KAI6658076.1"/>
    </source>
</evidence>
<keyword evidence="8" id="KW-1185">Reference proteome</keyword>
<evidence type="ECO:0000256" key="5">
    <source>
        <dbReference type="SAM" id="Coils"/>
    </source>
</evidence>
<dbReference type="GO" id="GO:0008270">
    <property type="term" value="F:zinc ion binding"/>
    <property type="evidence" value="ECO:0007669"/>
    <property type="project" value="UniProtKB-KW"/>
</dbReference>
<dbReference type="Proteomes" id="UP001165289">
    <property type="component" value="Unassembled WGS sequence"/>
</dbReference>
<comment type="caution">
    <text evidence="7">The sequence shown here is derived from an EMBL/GenBank/DDBJ whole genome shotgun (WGS) entry which is preliminary data.</text>
</comment>
<dbReference type="AlphaFoldDB" id="A0AAV7KCN8"/>
<dbReference type="PROSITE" id="PS50145">
    <property type="entry name" value="ZF_TRAF"/>
    <property type="match status" value="2"/>
</dbReference>
<evidence type="ECO:0000256" key="3">
    <source>
        <dbReference type="ARBA" id="ARBA00022833"/>
    </source>
</evidence>
<dbReference type="InterPro" id="IPR013083">
    <property type="entry name" value="Znf_RING/FYVE/PHD"/>
</dbReference>
<dbReference type="InterPro" id="IPR001293">
    <property type="entry name" value="Znf_TRAF"/>
</dbReference>
<dbReference type="SUPFAM" id="SSF49599">
    <property type="entry name" value="TRAF domain-like"/>
    <property type="match status" value="1"/>
</dbReference>
<organism evidence="7 8">
    <name type="scientific">Oopsacas minuta</name>
    <dbReference type="NCBI Taxonomy" id="111878"/>
    <lineage>
        <taxon>Eukaryota</taxon>
        <taxon>Metazoa</taxon>
        <taxon>Porifera</taxon>
        <taxon>Hexactinellida</taxon>
        <taxon>Hexasterophora</taxon>
        <taxon>Lyssacinosida</taxon>
        <taxon>Leucopsacidae</taxon>
        <taxon>Oopsacas</taxon>
    </lineage>
</organism>
<keyword evidence="3 4" id="KW-0862">Zinc</keyword>
<feature type="zinc finger region" description="TRAF-type" evidence="4">
    <location>
        <begin position="189"/>
        <end position="249"/>
    </location>
</feature>
<dbReference type="GO" id="GO:0043122">
    <property type="term" value="P:regulation of canonical NF-kappaB signal transduction"/>
    <property type="evidence" value="ECO:0007669"/>
    <property type="project" value="TreeGrafter"/>
</dbReference>
<evidence type="ECO:0000256" key="4">
    <source>
        <dbReference type="PROSITE-ProRule" id="PRU00207"/>
    </source>
</evidence>
<feature type="coiled-coil region" evidence="5">
    <location>
        <begin position="261"/>
        <end position="288"/>
    </location>
</feature>
<dbReference type="Pfam" id="PF02176">
    <property type="entry name" value="zf-TRAF"/>
    <property type="match status" value="1"/>
</dbReference>
<keyword evidence="7" id="KW-0675">Receptor</keyword>
<feature type="zinc finger region" description="TRAF-type" evidence="4">
    <location>
        <begin position="135"/>
        <end position="177"/>
    </location>
</feature>
<keyword evidence="5" id="KW-0175">Coiled coil</keyword>
<feature type="domain" description="TRAF-type" evidence="6">
    <location>
        <begin position="135"/>
        <end position="177"/>
    </location>
</feature>
<sequence length="421" mass="49237">MASNVYPFYDCFREIPTIETIYLGIPNDYNEILYIKSSSPIFGLKRYCGYKEDYLINNLTELEQNYVICPVCKGIMRDAVVSVLHSSTISCKTCSKLGGCKPIQKVRDSISKLKIRCPLLTECDWKGELSKAEIHLEECKHVSIRCSLHCGETLKRFDKSIHEEELCPLRNVSCEYCARTGLAEDLEDHLEECPECKIDCPNGCAKEVIRKDVDEHNEECKKFKLYCPFEMLEDTYLESCEESIQREYLPLHNEQQYIVHINMLRKQLVSLENRLDELELKVKCKKDLDGCEWDMDKQSKGPEFYVHGYKLQITDERQPDGDISFKIKRIKGDNDERLSRASITECRIMKICRDIPNKSDVDIYPMKYDLVIGTESEPFGYYEDIYDLDMPIFRFYFDTDNTQIAEIQKKYEKIEIISTTF</sequence>
<protein>
    <submittedName>
        <fullName evidence="7">TNF receptor-associated factor 5-like</fullName>
    </submittedName>
</protein>
<evidence type="ECO:0000313" key="8">
    <source>
        <dbReference type="Proteomes" id="UP001165289"/>
    </source>
</evidence>
<keyword evidence="1 4" id="KW-0479">Metal-binding</keyword>
<name>A0AAV7KCN8_9METZ</name>
<gene>
    <name evidence="7" type="ORF">LOD99_15789</name>
</gene>
<dbReference type="Gene3D" id="3.30.40.10">
    <property type="entry name" value="Zinc/RING finger domain, C3HC4 (zinc finger)"/>
    <property type="match status" value="2"/>
</dbReference>
<evidence type="ECO:0000259" key="6">
    <source>
        <dbReference type="PROSITE" id="PS50145"/>
    </source>
</evidence>